<keyword evidence="2" id="KW-1185">Reference proteome</keyword>
<sequence length="99" mass="11690">MDTVDEWRFEATESMAQVREAASKFYNARVKAREFCVGDWILKNKEFKCLAHYNKLTPKWESPYKMVGVPHPGVYVLTEKCGKKLPRTFNVMHLRKCQF</sequence>
<evidence type="ECO:0000313" key="1">
    <source>
        <dbReference type="EMBL" id="PKI51809.1"/>
    </source>
</evidence>
<dbReference type="STRING" id="22663.A0A2I0J6D9"/>
<accession>A0A2I0J6D9</accession>
<evidence type="ECO:0000313" key="2">
    <source>
        <dbReference type="Proteomes" id="UP000233551"/>
    </source>
</evidence>
<dbReference type="Proteomes" id="UP000233551">
    <property type="component" value="Unassembled WGS sequence"/>
</dbReference>
<protein>
    <recommendedName>
        <fullName evidence="3">Reverse transcriptase/retrotransposon-derived protein RNase H-like domain-containing protein</fullName>
    </recommendedName>
</protein>
<name>A0A2I0J6D9_PUNGR</name>
<gene>
    <name evidence="1" type="ORF">CRG98_027801</name>
</gene>
<comment type="caution">
    <text evidence="1">The sequence shown here is derived from an EMBL/GenBank/DDBJ whole genome shotgun (WGS) entry which is preliminary data.</text>
</comment>
<dbReference type="EMBL" id="PGOL01001990">
    <property type="protein sequence ID" value="PKI51809.1"/>
    <property type="molecule type" value="Genomic_DNA"/>
</dbReference>
<organism evidence="1 2">
    <name type="scientific">Punica granatum</name>
    <name type="common">Pomegranate</name>
    <dbReference type="NCBI Taxonomy" id="22663"/>
    <lineage>
        <taxon>Eukaryota</taxon>
        <taxon>Viridiplantae</taxon>
        <taxon>Streptophyta</taxon>
        <taxon>Embryophyta</taxon>
        <taxon>Tracheophyta</taxon>
        <taxon>Spermatophyta</taxon>
        <taxon>Magnoliopsida</taxon>
        <taxon>eudicotyledons</taxon>
        <taxon>Gunneridae</taxon>
        <taxon>Pentapetalae</taxon>
        <taxon>rosids</taxon>
        <taxon>malvids</taxon>
        <taxon>Myrtales</taxon>
        <taxon>Lythraceae</taxon>
        <taxon>Punica</taxon>
    </lineage>
</organism>
<reference evidence="1 2" key="1">
    <citation type="submission" date="2017-11" db="EMBL/GenBank/DDBJ databases">
        <title>De-novo sequencing of pomegranate (Punica granatum L.) genome.</title>
        <authorList>
            <person name="Akparov Z."/>
            <person name="Amiraslanov A."/>
            <person name="Hajiyeva S."/>
            <person name="Abbasov M."/>
            <person name="Kaur K."/>
            <person name="Hamwieh A."/>
            <person name="Solovyev V."/>
            <person name="Salamov A."/>
            <person name="Braich B."/>
            <person name="Kosarev P."/>
            <person name="Mahmoud A."/>
            <person name="Hajiyev E."/>
            <person name="Babayeva S."/>
            <person name="Izzatullayeva V."/>
            <person name="Mammadov A."/>
            <person name="Mammadov A."/>
            <person name="Sharifova S."/>
            <person name="Ojaghi J."/>
            <person name="Eynullazada K."/>
            <person name="Bayramov B."/>
            <person name="Abdulazimova A."/>
            <person name="Shahmuradov I."/>
        </authorList>
    </citation>
    <scope>NUCLEOTIDE SEQUENCE [LARGE SCALE GENOMIC DNA]</scope>
    <source>
        <strain evidence="2">cv. AG2017</strain>
        <tissue evidence="1">Leaf</tissue>
    </source>
</reference>
<proteinExistence type="predicted"/>
<dbReference type="AlphaFoldDB" id="A0A2I0J6D9"/>
<evidence type="ECO:0008006" key="3">
    <source>
        <dbReference type="Google" id="ProtNLM"/>
    </source>
</evidence>